<comment type="caution">
    <text evidence="2">The sequence shown here is derived from an EMBL/GenBank/DDBJ whole genome shotgun (WGS) entry which is preliminary data.</text>
</comment>
<dbReference type="RefSeq" id="WP_069024253.1">
    <property type="nucleotide sequence ID" value="NZ_LVJZ01000003.1"/>
</dbReference>
<dbReference type="AlphaFoldDB" id="A0A1E2UNQ6"/>
<keyword evidence="3" id="KW-1185">Reference proteome</keyword>
<reference evidence="2 3" key="1">
    <citation type="submission" date="2016-03" db="EMBL/GenBank/DDBJ databases">
        <title>Chemosynthetic sulphur-oxidizing symbionts of marine invertebrate animals are capable of nitrogen fixation.</title>
        <authorList>
            <person name="Petersen J.M."/>
            <person name="Kemper A."/>
            <person name="Gruber-Vodicka H."/>
            <person name="Cardini U."/>
            <person name="Geest Mvander."/>
            <person name="Kleiner M."/>
            <person name="Bulgheresi S."/>
            <person name="Fussmann M."/>
            <person name="Herbold C."/>
            <person name="Seah B.K.B."/>
            <person name="Antony C.Paul."/>
            <person name="Liu D."/>
            <person name="Belitz A."/>
            <person name="Weber M."/>
        </authorList>
    </citation>
    <scope>NUCLEOTIDE SEQUENCE [LARGE SCALE GENOMIC DNA]</scope>
    <source>
        <strain evidence="2">G_D</strain>
    </source>
</reference>
<evidence type="ECO:0000313" key="2">
    <source>
        <dbReference type="EMBL" id="ODB96363.1"/>
    </source>
</evidence>
<keyword evidence="1" id="KW-1133">Transmembrane helix</keyword>
<feature type="transmembrane region" description="Helical" evidence="1">
    <location>
        <begin position="58"/>
        <end position="75"/>
    </location>
</feature>
<organism evidence="2 3">
    <name type="scientific">Candidatus Thiodiazotropha endoloripes</name>
    <dbReference type="NCBI Taxonomy" id="1818881"/>
    <lineage>
        <taxon>Bacteria</taxon>
        <taxon>Pseudomonadati</taxon>
        <taxon>Pseudomonadota</taxon>
        <taxon>Gammaproteobacteria</taxon>
        <taxon>Chromatiales</taxon>
        <taxon>Sedimenticolaceae</taxon>
        <taxon>Candidatus Thiodiazotropha</taxon>
    </lineage>
</organism>
<feature type="transmembrane region" description="Helical" evidence="1">
    <location>
        <begin position="81"/>
        <end position="103"/>
    </location>
</feature>
<gene>
    <name evidence="2" type="ORF">A3196_06070</name>
</gene>
<dbReference type="EMBL" id="LVJZ01000003">
    <property type="protein sequence ID" value="ODB96363.1"/>
    <property type="molecule type" value="Genomic_DNA"/>
</dbReference>
<evidence type="ECO:0000313" key="3">
    <source>
        <dbReference type="Proteomes" id="UP000094849"/>
    </source>
</evidence>
<name>A0A1E2UNQ6_9GAMM</name>
<dbReference type="Proteomes" id="UP000094849">
    <property type="component" value="Unassembled WGS sequence"/>
</dbReference>
<proteinExistence type="predicted"/>
<feature type="transmembrane region" description="Helical" evidence="1">
    <location>
        <begin position="139"/>
        <end position="163"/>
    </location>
</feature>
<keyword evidence="1" id="KW-0472">Membrane</keyword>
<evidence type="ECO:0008006" key="4">
    <source>
        <dbReference type="Google" id="ProtNLM"/>
    </source>
</evidence>
<sequence length="167" mass="17885">MKALISAAIELCLLRRSPQDLPASSVLLWITAILNLLAGVLMLMDADSSPAKAIGQTLFELALMMSALYAALLLNGRLERFIQSATALMMCGFLLGMLALPLITWGKQNQSAEAGILFLVVFAWGVVVIGHILRHTFEFSLNVGIAIALLYTLLAGTLVALIFPVTG</sequence>
<feature type="transmembrane region" description="Helical" evidence="1">
    <location>
        <begin position="28"/>
        <end position="46"/>
    </location>
</feature>
<accession>A0A1E2UNQ6</accession>
<feature type="transmembrane region" description="Helical" evidence="1">
    <location>
        <begin position="115"/>
        <end position="133"/>
    </location>
</feature>
<dbReference type="STRING" id="1818881.A3196_06070"/>
<keyword evidence="1" id="KW-0812">Transmembrane</keyword>
<protein>
    <recommendedName>
        <fullName evidence="4">Yip1 domain-containing protein</fullName>
    </recommendedName>
</protein>
<evidence type="ECO:0000256" key="1">
    <source>
        <dbReference type="SAM" id="Phobius"/>
    </source>
</evidence>